<dbReference type="Gene3D" id="3.40.50.300">
    <property type="entry name" value="P-loop containing nucleotide triphosphate hydrolases"/>
    <property type="match status" value="1"/>
</dbReference>
<dbReference type="CDD" id="cd00009">
    <property type="entry name" value="AAA"/>
    <property type="match status" value="1"/>
</dbReference>
<dbReference type="AlphaFoldDB" id="A0A1Q2MFL1"/>
<dbReference type="Gene3D" id="1.10.8.80">
    <property type="entry name" value="Magnesium chelatase subunit I, C-Terminal domain"/>
    <property type="match status" value="1"/>
</dbReference>
<keyword evidence="3" id="KW-1185">Reference proteome</keyword>
<dbReference type="PANTHER" id="PTHR42759">
    <property type="entry name" value="MOXR FAMILY PROTEIN"/>
    <property type="match status" value="1"/>
</dbReference>
<dbReference type="InterPro" id="IPR011703">
    <property type="entry name" value="ATPase_AAA-3"/>
</dbReference>
<dbReference type="Proteomes" id="UP000188181">
    <property type="component" value="Chromosome"/>
</dbReference>
<dbReference type="STRING" id="1851148.SMSP2_01441"/>
<accession>A0A1Q2MFL1</accession>
<dbReference type="Pfam" id="PF07726">
    <property type="entry name" value="AAA_3"/>
    <property type="match status" value="1"/>
</dbReference>
<organism evidence="2 3">
    <name type="scientific">Limihaloglobus sulfuriphilus</name>
    <dbReference type="NCBI Taxonomy" id="1851148"/>
    <lineage>
        <taxon>Bacteria</taxon>
        <taxon>Pseudomonadati</taxon>
        <taxon>Planctomycetota</taxon>
        <taxon>Phycisphaerae</taxon>
        <taxon>Sedimentisphaerales</taxon>
        <taxon>Sedimentisphaeraceae</taxon>
        <taxon>Limihaloglobus</taxon>
    </lineage>
</organism>
<dbReference type="SMART" id="SM00382">
    <property type="entry name" value="AAA"/>
    <property type="match status" value="1"/>
</dbReference>
<name>A0A1Q2MFL1_9BACT</name>
<dbReference type="InterPro" id="IPR003593">
    <property type="entry name" value="AAA+_ATPase"/>
</dbReference>
<evidence type="ECO:0000313" key="3">
    <source>
        <dbReference type="Proteomes" id="UP000188181"/>
    </source>
</evidence>
<dbReference type="GO" id="GO:0005524">
    <property type="term" value="F:ATP binding"/>
    <property type="evidence" value="ECO:0007669"/>
    <property type="project" value="InterPro"/>
</dbReference>
<dbReference type="KEGG" id="pbas:SMSP2_01441"/>
<protein>
    <submittedName>
        <fullName evidence="2">Magnesium chelatase ATPase subunit D</fullName>
    </submittedName>
</protein>
<dbReference type="InterPro" id="IPR050764">
    <property type="entry name" value="CbbQ/NirQ/NorQ/GpvN"/>
</dbReference>
<dbReference type="EMBL" id="CP019646">
    <property type="protein sequence ID" value="AQQ71077.1"/>
    <property type="molecule type" value="Genomic_DNA"/>
</dbReference>
<evidence type="ECO:0000259" key="1">
    <source>
        <dbReference type="SMART" id="SM00382"/>
    </source>
</evidence>
<dbReference type="SUPFAM" id="SSF52540">
    <property type="entry name" value="P-loop containing nucleoside triphosphate hydrolases"/>
    <property type="match status" value="1"/>
</dbReference>
<dbReference type="OrthoDB" id="9773454at2"/>
<gene>
    <name evidence="2" type="ORF">SMSP2_01441</name>
</gene>
<dbReference type="GO" id="GO:0016887">
    <property type="term" value="F:ATP hydrolysis activity"/>
    <property type="evidence" value="ECO:0007669"/>
    <property type="project" value="InterPro"/>
</dbReference>
<reference evidence="3" key="1">
    <citation type="submission" date="2017-02" db="EMBL/GenBank/DDBJ databases">
        <title>Comparative genomics and description of representatives of a novel lineage of planctomycetes thriving in anoxic sediments.</title>
        <authorList>
            <person name="Spring S."/>
            <person name="Bunk B."/>
            <person name="Sproer C."/>
        </authorList>
    </citation>
    <scope>NUCLEOTIDE SEQUENCE [LARGE SCALE GENOMIC DNA]</scope>
    <source>
        <strain evidence="3">SM-Chi-D1</strain>
    </source>
</reference>
<dbReference type="InterPro" id="IPR027417">
    <property type="entry name" value="P-loop_NTPase"/>
</dbReference>
<sequence>MNNDEFSKELSEGKELAGEFLTLFNAVKDEVHKVFVGHDDLVNNVLSALFAGGHVLLEGVPGLGKTLLARTLSTTLNLDYSRIQFTPDLMPADIVGSMVLVEKPGGGHEITFQNGPVITNFILADEINRATPKTQSAMLEAMQEAQVSVGTRTIDLPQPNIVIATQNPIEQDGTYPLPEAQLDRFLVKLIVGYPKRNEYEKILNLTTGSQMPELKQIAGGEDILRLRKIVRSVEVSHQVQDYAVKIVMATQPGTEFVTNEVRDNVALGSSPRGAQGLMLMGKVRALLDGRFALSCQDIRDVAKPVLRHRIMLNFHGYSNKVSVDSLISGILEKVPEVSEVDVETLSEEEQPEINLSGSDNISDISEALKNLSKPNE</sequence>
<evidence type="ECO:0000313" key="2">
    <source>
        <dbReference type="EMBL" id="AQQ71077.1"/>
    </source>
</evidence>
<dbReference type="PIRSF" id="PIRSF002849">
    <property type="entry name" value="AAA_ATPase_chaperone_MoxR_prd"/>
    <property type="match status" value="1"/>
</dbReference>
<dbReference type="InterPro" id="IPR041628">
    <property type="entry name" value="ChlI/MoxR_AAA_lid"/>
</dbReference>
<proteinExistence type="predicted"/>
<dbReference type="PANTHER" id="PTHR42759:SF1">
    <property type="entry name" value="MAGNESIUM-CHELATASE SUBUNIT CHLD"/>
    <property type="match status" value="1"/>
</dbReference>
<dbReference type="Pfam" id="PF17863">
    <property type="entry name" value="AAA_lid_2"/>
    <property type="match status" value="1"/>
</dbReference>
<dbReference type="RefSeq" id="WP_146683292.1">
    <property type="nucleotide sequence ID" value="NZ_CP019646.1"/>
</dbReference>
<feature type="domain" description="AAA+ ATPase" evidence="1">
    <location>
        <begin position="51"/>
        <end position="195"/>
    </location>
</feature>